<organism evidence="1 2">
    <name type="scientific">Parabacteroides distasonis</name>
    <dbReference type="NCBI Taxonomy" id="823"/>
    <lineage>
        <taxon>Bacteria</taxon>
        <taxon>Pseudomonadati</taxon>
        <taxon>Bacteroidota</taxon>
        <taxon>Bacteroidia</taxon>
        <taxon>Bacteroidales</taxon>
        <taxon>Tannerellaceae</taxon>
        <taxon>Parabacteroides</taxon>
    </lineage>
</organism>
<evidence type="ECO:0000313" key="2">
    <source>
        <dbReference type="Proteomes" id="UP000315827"/>
    </source>
</evidence>
<dbReference type="EMBL" id="VOHW01000025">
    <property type="protein sequence ID" value="TWV57732.1"/>
    <property type="molecule type" value="Genomic_DNA"/>
</dbReference>
<gene>
    <name evidence="1" type="ORF">FSA05_22515</name>
</gene>
<dbReference type="AlphaFoldDB" id="A0A5C6K3Q7"/>
<accession>A0A5C6K3Q7</accession>
<dbReference type="Proteomes" id="UP000315827">
    <property type="component" value="Unassembled WGS sequence"/>
</dbReference>
<protein>
    <submittedName>
        <fullName evidence="1">Uncharacterized protein</fullName>
    </submittedName>
</protein>
<dbReference type="RefSeq" id="WP_146376239.1">
    <property type="nucleotide sequence ID" value="NZ_JAHYND010000002.1"/>
</dbReference>
<evidence type="ECO:0000313" key="1">
    <source>
        <dbReference type="EMBL" id="TWV57732.1"/>
    </source>
</evidence>
<comment type="caution">
    <text evidence="1">The sequence shown here is derived from an EMBL/GenBank/DDBJ whole genome shotgun (WGS) entry which is preliminary data.</text>
</comment>
<reference evidence="1 2" key="1">
    <citation type="submission" date="2019-07" db="EMBL/GenBank/DDBJ databases">
        <title>Genome sequencing of Parabacteroides distasonis iSURF_7.</title>
        <authorList>
            <person name="Degefu H.N."/>
            <person name="Ruoff K.L."/>
            <person name="Price C.E."/>
            <person name="Valls R.A."/>
            <person name="O'Toole G.A."/>
        </authorList>
    </citation>
    <scope>NUCLEOTIDE SEQUENCE [LARGE SCALE GENOMIC DNA]</scope>
    <source>
        <strain evidence="1 2">CFPLTA003_1B</strain>
    </source>
</reference>
<name>A0A5C6K3Q7_PARDI</name>
<proteinExistence type="predicted"/>
<sequence length="62" mass="7251">MVKKKSTDDRKQLLIRYRMDKANKVNFIDPCCDEMPAILFFKVMEALASVEKAWNEGINDKI</sequence>